<dbReference type="GO" id="GO:0003700">
    <property type="term" value="F:DNA-binding transcription factor activity"/>
    <property type="evidence" value="ECO:0007669"/>
    <property type="project" value="TreeGrafter"/>
</dbReference>
<keyword evidence="5" id="KW-1185">Reference proteome</keyword>
<proteinExistence type="predicted"/>
<dbReference type="GO" id="GO:0009736">
    <property type="term" value="P:cytokinin-activated signaling pathway"/>
    <property type="evidence" value="ECO:0007669"/>
    <property type="project" value="TreeGrafter"/>
</dbReference>
<keyword evidence="1" id="KW-0863">Zinc-finger</keyword>
<dbReference type="PANTHER" id="PTHR46353">
    <property type="entry name" value="ZINC FINGER PROTEIN 5"/>
    <property type="match status" value="1"/>
</dbReference>
<dbReference type="GO" id="GO:0008270">
    <property type="term" value="F:zinc ion binding"/>
    <property type="evidence" value="ECO:0007669"/>
    <property type="project" value="UniProtKB-KW"/>
</dbReference>
<evidence type="ECO:0000256" key="1">
    <source>
        <dbReference type="PROSITE-ProRule" id="PRU00042"/>
    </source>
</evidence>
<dbReference type="Gramene" id="evm.model.01.1297">
    <property type="protein sequence ID" value="cds.evm.model.01.1297"/>
    <property type="gene ID" value="evm.TU.01.1297"/>
</dbReference>
<dbReference type="GO" id="GO:0009740">
    <property type="term" value="P:gibberellic acid mediated signaling pathway"/>
    <property type="evidence" value="ECO:0007669"/>
    <property type="project" value="TreeGrafter"/>
</dbReference>
<protein>
    <recommendedName>
        <fullName evidence="3">C2H2-type domain-containing protein</fullName>
    </recommendedName>
</protein>
<feature type="domain" description="C2H2-type" evidence="3">
    <location>
        <begin position="61"/>
        <end position="88"/>
    </location>
</feature>
<dbReference type="GO" id="GO:0000976">
    <property type="term" value="F:transcription cis-regulatory region binding"/>
    <property type="evidence" value="ECO:0007669"/>
    <property type="project" value="TreeGrafter"/>
</dbReference>
<dbReference type="PROSITE" id="PS00028">
    <property type="entry name" value="ZINC_FINGER_C2H2_1"/>
    <property type="match status" value="1"/>
</dbReference>
<gene>
    <name evidence="4" type="primary">LOC133032455</name>
</gene>
<feature type="region of interest" description="Disordered" evidence="2">
    <location>
        <begin position="190"/>
        <end position="214"/>
    </location>
</feature>
<dbReference type="Gene3D" id="3.30.160.60">
    <property type="entry name" value="Classic Zinc Finger"/>
    <property type="match status" value="1"/>
</dbReference>
<dbReference type="PANTHER" id="PTHR46353:SF23">
    <property type="entry name" value="C2H2 ZINC FINGER-CONTAINING PROTEIN-RELATED"/>
    <property type="match status" value="1"/>
</dbReference>
<reference evidence="4" key="1">
    <citation type="submission" date="2018-11" db="EMBL/GenBank/DDBJ databases">
        <authorList>
            <person name="Grassa J C."/>
        </authorList>
    </citation>
    <scope>NUCLEOTIDE SEQUENCE [LARGE SCALE GENOMIC DNA]</scope>
</reference>
<evidence type="ECO:0000313" key="5">
    <source>
        <dbReference type="Proteomes" id="UP000596661"/>
    </source>
</evidence>
<dbReference type="PROSITE" id="PS50157">
    <property type="entry name" value="ZINC_FINGER_C2H2_2"/>
    <property type="match status" value="1"/>
</dbReference>
<dbReference type="Proteomes" id="UP000596661">
    <property type="component" value="Chromosome 1"/>
</dbReference>
<keyword evidence="1" id="KW-0479">Metal-binding</keyword>
<feature type="compositionally biased region" description="Low complexity" evidence="2">
    <location>
        <begin position="195"/>
        <end position="210"/>
    </location>
</feature>
<dbReference type="InterPro" id="IPR044299">
    <property type="entry name" value="GIS3/ZFP5/ZFP6"/>
</dbReference>
<feature type="region of interest" description="Disordered" evidence="2">
    <location>
        <begin position="1"/>
        <end position="21"/>
    </location>
</feature>
<dbReference type="InterPro" id="IPR013087">
    <property type="entry name" value="Znf_C2H2_type"/>
</dbReference>
<name>A0A803NGF8_CANSA</name>
<feature type="compositionally biased region" description="Low complexity" evidence="2">
    <location>
        <begin position="11"/>
        <end position="21"/>
    </location>
</feature>
<organism evidence="4 5">
    <name type="scientific">Cannabis sativa</name>
    <name type="common">Hemp</name>
    <name type="synonym">Marijuana</name>
    <dbReference type="NCBI Taxonomy" id="3483"/>
    <lineage>
        <taxon>Eukaryota</taxon>
        <taxon>Viridiplantae</taxon>
        <taxon>Streptophyta</taxon>
        <taxon>Embryophyta</taxon>
        <taxon>Tracheophyta</taxon>
        <taxon>Spermatophyta</taxon>
        <taxon>Magnoliopsida</taxon>
        <taxon>eudicotyledons</taxon>
        <taxon>Gunneridae</taxon>
        <taxon>Pentapetalae</taxon>
        <taxon>rosids</taxon>
        <taxon>fabids</taxon>
        <taxon>Rosales</taxon>
        <taxon>Cannabaceae</taxon>
        <taxon>Cannabis</taxon>
    </lineage>
</organism>
<dbReference type="GO" id="GO:0010090">
    <property type="term" value="P:trichome morphogenesis"/>
    <property type="evidence" value="ECO:0007669"/>
    <property type="project" value="InterPro"/>
</dbReference>
<accession>A0A803NGF8</accession>
<evidence type="ECO:0000259" key="3">
    <source>
        <dbReference type="PROSITE" id="PS50157"/>
    </source>
</evidence>
<evidence type="ECO:0000256" key="2">
    <source>
        <dbReference type="SAM" id="MobiDB-lite"/>
    </source>
</evidence>
<dbReference type="EnsemblPlants" id="evm.model.01.1297">
    <property type="protein sequence ID" value="cds.evm.model.01.1297"/>
    <property type="gene ID" value="evm.TU.01.1297"/>
</dbReference>
<dbReference type="EMBL" id="UZAU01000025">
    <property type="status" value="NOT_ANNOTATED_CDS"/>
    <property type="molecule type" value="Genomic_DNA"/>
</dbReference>
<reference evidence="4" key="2">
    <citation type="submission" date="2021-03" db="UniProtKB">
        <authorList>
            <consortium name="EnsemblPlants"/>
        </authorList>
    </citation>
    <scope>IDENTIFICATION</scope>
</reference>
<keyword evidence="1" id="KW-0862">Zinc</keyword>
<evidence type="ECO:0000313" key="4">
    <source>
        <dbReference type="EnsemblPlants" id="cds.evm.model.01.1297"/>
    </source>
</evidence>
<sequence>MSDHYYHHNNSSSTSSSSSSTLKLFGFPITENGEVLSCTSDNKKAEYHTSSPSMWDDNRKFKCQFCRRVFANSQALGGHQNAHKRERQRVSAQYQGRGPLLGNAGPISPVLSPHSIRSLSSSPLYPPGRFTGFNNDNTSTATIPTCCTTISRFDHHRSQPSQHAVAPPSYSHHHRLPDNTQYCLMSLRPREQSFSTSSNTASATTSTPNPEVGHVDLHLKLSLSS</sequence>
<dbReference type="GeneID" id="133032455"/>
<dbReference type="InterPro" id="IPR036236">
    <property type="entry name" value="Znf_C2H2_sf"/>
</dbReference>
<dbReference type="GO" id="GO:0005634">
    <property type="term" value="C:nucleus"/>
    <property type="evidence" value="ECO:0007669"/>
    <property type="project" value="TreeGrafter"/>
</dbReference>
<dbReference type="SUPFAM" id="SSF57667">
    <property type="entry name" value="beta-beta-alpha zinc fingers"/>
    <property type="match status" value="1"/>
</dbReference>
<dbReference type="AlphaFoldDB" id="A0A803NGF8"/>
<dbReference type="KEGG" id="csav:133032455"/>
<dbReference type="RefSeq" id="XP_060962378.1">
    <property type="nucleotide sequence ID" value="XM_061106395.1"/>
</dbReference>